<dbReference type="EMBL" id="HBUF01418615">
    <property type="protein sequence ID" value="CAG6740366.1"/>
    <property type="molecule type" value="Transcribed_RNA"/>
</dbReference>
<sequence length="106" mass="12388">MYPGMYKYTRKQTNSKNKGKRDRSYIIITKMILCEAKLPLLFIRSHGYSHYKCNAVLRYTLHPQDRGAGPHGKKIISKTIYVFPHLRVPICKFIQGTLSWTSKRAK</sequence>
<organism evidence="1">
    <name type="scientific">Cacopsylla melanoneura</name>
    <dbReference type="NCBI Taxonomy" id="428564"/>
    <lineage>
        <taxon>Eukaryota</taxon>
        <taxon>Metazoa</taxon>
        <taxon>Ecdysozoa</taxon>
        <taxon>Arthropoda</taxon>
        <taxon>Hexapoda</taxon>
        <taxon>Insecta</taxon>
        <taxon>Pterygota</taxon>
        <taxon>Neoptera</taxon>
        <taxon>Paraneoptera</taxon>
        <taxon>Hemiptera</taxon>
        <taxon>Sternorrhyncha</taxon>
        <taxon>Psylloidea</taxon>
        <taxon>Psyllidae</taxon>
        <taxon>Psyllinae</taxon>
        <taxon>Cacopsylla</taxon>
    </lineage>
</organism>
<accession>A0A8D9E4N0</accession>
<name>A0A8D9E4N0_9HEMI</name>
<dbReference type="AlphaFoldDB" id="A0A8D9E4N0"/>
<proteinExistence type="predicted"/>
<reference evidence="1" key="1">
    <citation type="submission" date="2021-05" db="EMBL/GenBank/DDBJ databases">
        <authorList>
            <person name="Alioto T."/>
            <person name="Alioto T."/>
            <person name="Gomez Garrido J."/>
        </authorList>
    </citation>
    <scope>NUCLEOTIDE SEQUENCE</scope>
</reference>
<protein>
    <submittedName>
        <fullName evidence="1">Uncharacterized protein</fullName>
    </submittedName>
</protein>
<evidence type="ECO:0000313" key="1">
    <source>
        <dbReference type="EMBL" id="CAG6740367.1"/>
    </source>
</evidence>
<dbReference type="EMBL" id="HBUF01418616">
    <property type="protein sequence ID" value="CAG6740367.1"/>
    <property type="molecule type" value="Transcribed_RNA"/>
</dbReference>